<keyword evidence="5" id="KW-0808">Transferase</keyword>
<dbReference type="SMART" id="SM00388">
    <property type="entry name" value="HisKA"/>
    <property type="match status" value="1"/>
</dbReference>
<name>A0A074TC47_9RHOB</name>
<dbReference type="EC" id="2.7.13.3" evidence="3"/>
<dbReference type="InterPro" id="IPR004358">
    <property type="entry name" value="Sig_transdc_His_kin-like_C"/>
</dbReference>
<dbReference type="PANTHER" id="PTHR45436">
    <property type="entry name" value="SENSOR HISTIDINE KINASE YKOH"/>
    <property type="match status" value="1"/>
</dbReference>
<keyword evidence="6 11" id="KW-0812">Transmembrane</keyword>
<evidence type="ECO:0000256" key="3">
    <source>
        <dbReference type="ARBA" id="ARBA00012438"/>
    </source>
</evidence>
<dbReference type="InterPro" id="IPR003660">
    <property type="entry name" value="HAMP_dom"/>
</dbReference>
<dbReference type="InterPro" id="IPR003594">
    <property type="entry name" value="HATPase_dom"/>
</dbReference>
<dbReference type="CDD" id="cd00082">
    <property type="entry name" value="HisKA"/>
    <property type="match status" value="1"/>
</dbReference>
<keyword evidence="7 14" id="KW-0418">Kinase</keyword>
<evidence type="ECO:0000256" key="6">
    <source>
        <dbReference type="ARBA" id="ARBA00022692"/>
    </source>
</evidence>
<dbReference type="GO" id="GO:0005886">
    <property type="term" value="C:plasma membrane"/>
    <property type="evidence" value="ECO:0007669"/>
    <property type="project" value="TreeGrafter"/>
</dbReference>
<keyword evidence="9" id="KW-0902">Two-component regulatory system</keyword>
<evidence type="ECO:0000256" key="1">
    <source>
        <dbReference type="ARBA" id="ARBA00000085"/>
    </source>
</evidence>
<keyword evidence="10 11" id="KW-0472">Membrane</keyword>
<dbReference type="GO" id="GO:0000155">
    <property type="term" value="F:phosphorelay sensor kinase activity"/>
    <property type="evidence" value="ECO:0007669"/>
    <property type="project" value="InterPro"/>
</dbReference>
<feature type="transmembrane region" description="Helical" evidence="11">
    <location>
        <begin position="174"/>
        <end position="194"/>
    </location>
</feature>
<comment type="catalytic activity">
    <reaction evidence="1">
        <text>ATP + protein L-histidine = ADP + protein N-phospho-L-histidine.</text>
        <dbReference type="EC" id="2.7.13.3"/>
    </reaction>
</comment>
<evidence type="ECO:0000256" key="7">
    <source>
        <dbReference type="ARBA" id="ARBA00022777"/>
    </source>
</evidence>
<comment type="subcellular location">
    <subcellularLocation>
        <location evidence="2">Membrane</location>
    </subcellularLocation>
</comment>
<feature type="domain" description="HAMP" evidence="13">
    <location>
        <begin position="195"/>
        <end position="246"/>
    </location>
</feature>
<dbReference type="InterPro" id="IPR036097">
    <property type="entry name" value="HisK_dim/P_sf"/>
</dbReference>
<feature type="domain" description="Histidine kinase" evidence="12">
    <location>
        <begin position="254"/>
        <end position="463"/>
    </location>
</feature>
<organism evidence="14 15">
    <name type="scientific">Thioclava dalianensis</name>
    <dbReference type="NCBI Taxonomy" id="1185766"/>
    <lineage>
        <taxon>Bacteria</taxon>
        <taxon>Pseudomonadati</taxon>
        <taxon>Pseudomonadota</taxon>
        <taxon>Alphaproteobacteria</taxon>
        <taxon>Rhodobacterales</taxon>
        <taxon>Paracoccaceae</taxon>
        <taxon>Thioclava</taxon>
    </lineage>
</organism>
<keyword evidence="15" id="KW-1185">Reference proteome</keyword>
<dbReference type="SUPFAM" id="SSF55874">
    <property type="entry name" value="ATPase domain of HSP90 chaperone/DNA topoisomerase II/histidine kinase"/>
    <property type="match status" value="1"/>
</dbReference>
<evidence type="ECO:0000313" key="14">
    <source>
        <dbReference type="EMBL" id="KEP69249.1"/>
    </source>
</evidence>
<dbReference type="SMART" id="SM00387">
    <property type="entry name" value="HATPase_c"/>
    <property type="match status" value="1"/>
</dbReference>
<dbReference type="Pfam" id="PF00512">
    <property type="entry name" value="HisKA"/>
    <property type="match status" value="1"/>
</dbReference>
<evidence type="ECO:0000256" key="11">
    <source>
        <dbReference type="SAM" id="Phobius"/>
    </source>
</evidence>
<dbReference type="STRING" id="1185766.SAMN05216224_10148"/>
<dbReference type="eggNOG" id="COG2205">
    <property type="taxonomic scope" value="Bacteria"/>
</dbReference>
<dbReference type="InterPro" id="IPR005467">
    <property type="entry name" value="His_kinase_dom"/>
</dbReference>
<evidence type="ECO:0000259" key="13">
    <source>
        <dbReference type="PROSITE" id="PS50885"/>
    </source>
</evidence>
<evidence type="ECO:0000256" key="2">
    <source>
        <dbReference type="ARBA" id="ARBA00004370"/>
    </source>
</evidence>
<protein>
    <recommendedName>
        <fullName evidence="3">histidine kinase</fullName>
        <ecNumber evidence="3">2.7.13.3</ecNumber>
    </recommendedName>
</protein>
<gene>
    <name evidence="14" type="ORF">DL1_05000</name>
</gene>
<proteinExistence type="predicted"/>
<dbReference type="Pfam" id="PF08521">
    <property type="entry name" value="2CSK_N"/>
    <property type="match status" value="1"/>
</dbReference>
<dbReference type="RefSeq" id="WP_038066978.1">
    <property type="nucleotide sequence ID" value="NZ_FOVB01000001.1"/>
</dbReference>
<dbReference type="Gene3D" id="3.30.565.10">
    <property type="entry name" value="Histidine kinase-like ATPase, C-terminal domain"/>
    <property type="match status" value="1"/>
</dbReference>
<evidence type="ECO:0000256" key="10">
    <source>
        <dbReference type="ARBA" id="ARBA00023136"/>
    </source>
</evidence>
<dbReference type="InterPro" id="IPR036890">
    <property type="entry name" value="HATPase_C_sf"/>
</dbReference>
<keyword evidence="4" id="KW-0597">Phosphoprotein</keyword>
<dbReference type="PROSITE" id="PS50885">
    <property type="entry name" value="HAMP"/>
    <property type="match status" value="1"/>
</dbReference>
<evidence type="ECO:0000259" key="12">
    <source>
        <dbReference type="PROSITE" id="PS50109"/>
    </source>
</evidence>
<evidence type="ECO:0000256" key="9">
    <source>
        <dbReference type="ARBA" id="ARBA00023012"/>
    </source>
</evidence>
<evidence type="ECO:0000256" key="5">
    <source>
        <dbReference type="ARBA" id="ARBA00022679"/>
    </source>
</evidence>
<dbReference type="EMBL" id="JHEH01000016">
    <property type="protein sequence ID" value="KEP69249.1"/>
    <property type="molecule type" value="Genomic_DNA"/>
</dbReference>
<comment type="caution">
    <text evidence="14">The sequence shown here is derived from an EMBL/GenBank/DDBJ whole genome shotgun (WGS) entry which is preliminary data.</text>
</comment>
<sequence>MLRRAAAPLHAPRSLLTRVIVGVLSLLALGGVLITLAAFAYGKSAARQSFDRLLVGAANDIAESINISDGAPVADIPVSAFGLLALATDDRIFYSVRDTNGSLLTGYDDPEIASHVGRDVTVPQFFDGRMQSDPARFVTVVRRFSERSYSGNVFVTVGQTLQARDAMALDLTRGALLITGLGGIALIVSAFVVIRSAMRPLERMAQELSTRDPYDLTPIRADGPAEVAVMGHAMNRFMGRLDRQVGAMKHLISDTAHQLRTPVAAIRAQAELAIEDAPDHREARLERLVRRTRSLGNLLDQMLSRALVIHRTDNAPPMPVDLRDIALEVLESQDYQVLAPEAEVELCIGETAVIVLADEISLSEAVKNMLANALRHGRSPVRLGVTPGEVWSEIWVEDAGPGPAADLLDRVGQRFERSASSKGDSAGLGLSIVRAVAQAFGGTLRMETTAQGFRVTLDLPSQTDSEGTQ</sequence>
<dbReference type="SUPFAM" id="SSF47384">
    <property type="entry name" value="Homodimeric domain of signal transducing histidine kinase"/>
    <property type="match status" value="1"/>
</dbReference>
<dbReference type="InterPro" id="IPR003661">
    <property type="entry name" value="HisK_dim/P_dom"/>
</dbReference>
<dbReference type="PRINTS" id="PR00344">
    <property type="entry name" value="BCTRLSENSOR"/>
</dbReference>
<dbReference type="PANTHER" id="PTHR45436:SF1">
    <property type="entry name" value="SENSOR PROTEIN QSEC"/>
    <property type="match status" value="1"/>
</dbReference>
<evidence type="ECO:0000256" key="8">
    <source>
        <dbReference type="ARBA" id="ARBA00022989"/>
    </source>
</evidence>
<dbReference type="Proteomes" id="UP000027725">
    <property type="component" value="Unassembled WGS sequence"/>
</dbReference>
<dbReference type="InterPro" id="IPR050428">
    <property type="entry name" value="TCS_sensor_his_kinase"/>
</dbReference>
<reference evidence="14 15" key="1">
    <citation type="submission" date="2014-03" db="EMBL/GenBank/DDBJ databases">
        <title>The draft genome sequence of Thioclava dalianensis DLFJ1-1.</title>
        <authorList>
            <person name="Lai Q."/>
            <person name="Shao Z."/>
        </authorList>
    </citation>
    <scope>NUCLEOTIDE SEQUENCE [LARGE SCALE GENOMIC DNA]</scope>
    <source>
        <strain evidence="14 15">DLFJ1-1</strain>
    </source>
</reference>
<feature type="transmembrane region" description="Helical" evidence="11">
    <location>
        <begin position="20"/>
        <end position="42"/>
    </location>
</feature>
<dbReference type="InterPro" id="IPR013727">
    <property type="entry name" value="2CSK_N"/>
</dbReference>
<dbReference type="Gene3D" id="1.10.287.130">
    <property type="match status" value="1"/>
</dbReference>
<evidence type="ECO:0000256" key="4">
    <source>
        <dbReference type="ARBA" id="ARBA00022553"/>
    </source>
</evidence>
<dbReference type="AlphaFoldDB" id="A0A074TC47"/>
<keyword evidence="8 11" id="KW-1133">Transmembrane helix</keyword>
<evidence type="ECO:0000313" key="15">
    <source>
        <dbReference type="Proteomes" id="UP000027725"/>
    </source>
</evidence>
<accession>A0A074TC47</accession>
<dbReference type="Pfam" id="PF02518">
    <property type="entry name" value="HATPase_c"/>
    <property type="match status" value="1"/>
</dbReference>
<dbReference type="PROSITE" id="PS50109">
    <property type="entry name" value="HIS_KIN"/>
    <property type="match status" value="1"/>
</dbReference>
<dbReference type="OrthoDB" id="913606at2"/>